<feature type="domain" description="PPIase FKBP-type" evidence="7">
    <location>
        <begin position="6"/>
        <end position="107"/>
    </location>
</feature>
<dbReference type="Pfam" id="PF18046">
    <property type="entry name" value="FKBP26_C"/>
    <property type="match status" value="1"/>
</dbReference>
<evidence type="ECO:0000313" key="8">
    <source>
        <dbReference type="EMBL" id="AYQ54794.1"/>
    </source>
</evidence>
<dbReference type="EC" id="5.2.1.8" evidence="6"/>
<gene>
    <name evidence="8" type="ORF">BKD89_03100</name>
</gene>
<dbReference type="InterPro" id="IPR048261">
    <property type="entry name" value="SlpA/SlyD-like_ins_sf"/>
</dbReference>
<dbReference type="Pfam" id="PF22199">
    <property type="entry name" value="FKBP26_IF"/>
    <property type="match status" value="1"/>
</dbReference>
<dbReference type="GeneID" id="41321421"/>
<proteinExistence type="inferred from homology"/>
<comment type="catalytic activity">
    <reaction evidence="1 5 6">
        <text>[protein]-peptidylproline (omega=180) = [protein]-peptidylproline (omega=0)</text>
        <dbReference type="Rhea" id="RHEA:16237"/>
        <dbReference type="Rhea" id="RHEA-COMP:10747"/>
        <dbReference type="Rhea" id="RHEA-COMP:10748"/>
        <dbReference type="ChEBI" id="CHEBI:83833"/>
        <dbReference type="ChEBI" id="CHEBI:83834"/>
        <dbReference type="EC" id="5.2.1.8"/>
    </reaction>
</comment>
<dbReference type="InterPro" id="IPR040825">
    <property type="entry name" value="FKBP26_C"/>
</dbReference>
<evidence type="ECO:0000259" key="7">
    <source>
        <dbReference type="PROSITE" id="PS50059"/>
    </source>
</evidence>
<organism evidence="8 9">
    <name type="scientific">Methanomethylophilus alvi</name>
    <dbReference type="NCBI Taxonomy" id="1291540"/>
    <lineage>
        <taxon>Archaea</taxon>
        <taxon>Methanobacteriati</taxon>
        <taxon>Thermoplasmatota</taxon>
        <taxon>Thermoplasmata</taxon>
        <taxon>Methanomassiliicoccales</taxon>
        <taxon>Methanomethylophilaceae</taxon>
        <taxon>Methanomethylophilus</taxon>
    </lineage>
</organism>
<dbReference type="PANTHER" id="PTHR47861:SF2">
    <property type="entry name" value="LONG-TYPE PEPTIDYL-PROLYL CIS-TRANS ISOMERASE"/>
    <property type="match status" value="1"/>
</dbReference>
<dbReference type="Proteomes" id="UP000273278">
    <property type="component" value="Chromosome"/>
</dbReference>
<comment type="similarity">
    <text evidence="2 6">Belongs to the FKBP-type PPIase family.</text>
</comment>
<name>A0A3G3IGY0_9ARCH</name>
<keyword evidence="4 5" id="KW-0413">Isomerase</keyword>
<evidence type="ECO:0000313" key="9">
    <source>
        <dbReference type="Proteomes" id="UP000273278"/>
    </source>
</evidence>
<dbReference type="InterPro" id="IPR046357">
    <property type="entry name" value="PPIase_dom_sf"/>
</dbReference>
<dbReference type="Gene3D" id="3.10.50.40">
    <property type="match status" value="1"/>
</dbReference>
<dbReference type="Gene3D" id="2.40.10.330">
    <property type="match status" value="1"/>
</dbReference>
<protein>
    <recommendedName>
        <fullName evidence="6">Peptidyl-prolyl cis-trans isomerase</fullName>
        <ecNumber evidence="6">5.2.1.8</ecNumber>
    </recommendedName>
</protein>
<evidence type="ECO:0000256" key="3">
    <source>
        <dbReference type="ARBA" id="ARBA00023110"/>
    </source>
</evidence>
<evidence type="ECO:0000256" key="4">
    <source>
        <dbReference type="ARBA" id="ARBA00023235"/>
    </source>
</evidence>
<reference evidence="8 9" key="1">
    <citation type="submission" date="2016-10" db="EMBL/GenBank/DDBJ databases">
        <title>Complete genome of the TMA-utilizing, human hosted archaeon Methanomethylophilus alvus Gen. nov, sp. nov., strain Mx-05, derived from a pure culture.</title>
        <authorList>
            <person name="Brugere J.-F."/>
            <person name="Ben Hania W."/>
            <person name="Chaudhary P.P."/>
            <person name="Gaci N."/>
            <person name="Borrel G."/>
            <person name="Cao Van Tuat L."/>
            <person name="Fardeau M.-L."/>
            <person name="Harris H.M.B."/>
            <person name="O'Toole P.W."/>
            <person name="Ollivier B."/>
        </authorList>
    </citation>
    <scope>NUCLEOTIDE SEQUENCE [LARGE SCALE GENOMIC DNA]</scope>
    <source>
        <strain evidence="8 9">Mx-05</strain>
    </source>
</reference>
<evidence type="ECO:0000256" key="5">
    <source>
        <dbReference type="PROSITE-ProRule" id="PRU00277"/>
    </source>
</evidence>
<sequence>MANDAKKVIRLDYKAYLADMDKLYDTTDEAAAKDAGIYNEKVKYEPMSYIVGSKKLFPALDKAIADAKVGEEFTVEVPCEEGAGVRNPKLIETHSVKDFYRQEINPYPGLTVSLGNRTGTVMSVGAGRVKVDFNNPLAGHDLKYVMKVTEEITENDKKATAIVEADFGNADDFKFEFPGDKVVVTLPEITKFHQEWPVARFRVVSDLREAFGVDTVEFVEIWSAAKKDETKPADKKE</sequence>
<evidence type="ECO:0000256" key="6">
    <source>
        <dbReference type="RuleBase" id="RU003915"/>
    </source>
</evidence>
<dbReference type="GO" id="GO:0003755">
    <property type="term" value="F:peptidyl-prolyl cis-trans isomerase activity"/>
    <property type="evidence" value="ECO:0007669"/>
    <property type="project" value="UniProtKB-UniRule"/>
</dbReference>
<dbReference type="SUPFAM" id="SSF54534">
    <property type="entry name" value="FKBP-like"/>
    <property type="match status" value="1"/>
</dbReference>
<dbReference type="InterPro" id="IPR054016">
    <property type="entry name" value="FKBP26_IF"/>
</dbReference>
<evidence type="ECO:0000256" key="2">
    <source>
        <dbReference type="ARBA" id="ARBA00006577"/>
    </source>
</evidence>
<dbReference type="Gene3D" id="3.30.70.2210">
    <property type="match status" value="1"/>
</dbReference>
<dbReference type="PROSITE" id="PS50059">
    <property type="entry name" value="FKBP_PPIASE"/>
    <property type="match status" value="1"/>
</dbReference>
<dbReference type="AlphaFoldDB" id="A0A3G3IGY0"/>
<dbReference type="OMA" id="NTAFMQN"/>
<keyword evidence="3 5" id="KW-0697">Rotamase</keyword>
<evidence type="ECO:0000256" key="1">
    <source>
        <dbReference type="ARBA" id="ARBA00000971"/>
    </source>
</evidence>
<dbReference type="Pfam" id="PF00254">
    <property type="entry name" value="FKBP_C"/>
    <property type="match status" value="1"/>
</dbReference>
<dbReference type="EMBL" id="CP017686">
    <property type="protein sequence ID" value="AYQ54794.1"/>
    <property type="molecule type" value="Genomic_DNA"/>
</dbReference>
<dbReference type="InterPro" id="IPR001179">
    <property type="entry name" value="PPIase_FKBP_dom"/>
</dbReference>
<accession>A0A3G3IGY0</accession>
<dbReference type="PANTHER" id="PTHR47861">
    <property type="entry name" value="FKBP-TYPE PEPTIDYL-PROLYL CIS-TRANS ISOMERASE SLYD"/>
    <property type="match status" value="1"/>
</dbReference>
<dbReference type="RefSeq" id="WP_015504520.1">
    <property type="nucleotide sequence ID" value="NZ_CAYARL010000028.1"/>
</dbReference>